<reference evidence="1" key="1">
    <citation type="submission" date="2022-03" db="EMBL/GenBank/DDBJ databases">
        <title>Genomic analyses of argali, domestic sheep and their hybrids provide insights into chromosomal evolution, heterosis and genetic basis of agronomic traits.</title>
        <authorList>
            <person name="Li M."/>
        </authorList>
    </citation>
    <scope>NUCLEOTIDE SEQUENCE</scope>
    <source>
        <strain evidence="1">F1 hybrid</strain>
    </source>
</reference>
<gene>
    <name evidence="1" type="ORF">MJG53_013773</name>
</gene>
<keyword evidence="2" id="KW-1185">Reference proteome</keyword>
<proteinExistence type="predicted"/>
<accession>A0ACB9UJG9</accession>
<evidence type="ECO:0000313" key="1">
    <source>
        <dbReference type="EMBL" id="KAI4571667.1"/>
    </source>
</evidence>
<dbReference type="Proteomes" id="UP001057279">
    <property type="component" value="Linkage Group LG16"/>
</dbReference>
<organism evidence="1 2">
    <name type="scientific">Ovis ammon polii x Ovis aries</name>
    <dbReference type="NCBI Taxonomy" id="2918886"/>
    <lineage>
        <taxon>Eukaryota</taxon>
        <taxon>Metazoa</taxon>
        <taxon>Chordata</taxon>
        <taxon>Craniata</taxon>
        <taxon>Vertebrata</taxon>
        <taxon>Euteleostomi</taxon>
        <taxon>Mammalia</taxon>
        <taxon>Eutheria</taxon>
        <taxon>Laurasiatheria</taxon>
        <taxon>Artiodactyla</taxon>
        <taxon>Ruminantia</taxon>
        <taxon>Pecora</taxon>
        <taxon>Bovidae</taxon>
        <taxon>Caprinae</taxon>
        <taxon>Ovis</taxon>
    </lineage>
</organism>
<comment type="caution">
    <text evidence="1">The sequence shown here is derived from an EMBL/GenBank/DDBJ whole genome shotgun (WGS) entry which is preliminary data.</text>
</comment>
<protein>
    <submittedName>
        <fullName evidence="1">Uncharacterized protein</fullName>
    </submittedName>
</protein>
<evidence type="ECO:0000313" key="2">
    <source>
        <dbReference type="Proteomes" id="UP001057279"/>
    </source>
</evidence>
<name>A0ACB9UJG9_9CETA</name>
<sequence length="579" mass="65700">MTSVAYHAFSQKEAKEFDVQHPGAQRAKAFVRAFLKRSMPRMSQQALEDHLQRKAVVLEYFTHRKRKEKRKKSKGLSAKQRRELRLFDIKPEQQRYSLFLPLHELWKQYIRDLCNGLKPDTQPQMIQAKLLKADLHGAVVSVTKSKCPSYVGVTGILLQETKHVFKIITKEDRLKVIPKLNCVFTVEIDGFISYIYGSKFQLRSSERSAKKFKAKGTIDLQSLMETPMMRNRNKNAHKREKDVQPMEELQQLMVVLELGRWAVTLDDGGGTFPHGAFVKSRHDNTCNVLTVVPVSSEWPKMVDYLANTEINSQRIAAVESCFGASGQPLALPGRVLLGEGVLTKECRKKAKPRIFFLFNDILVYGSIVLNKRKYRSQHIIPLEEVTLETLPETLQAKNRWMIKTAKKSFVVSAASATERQEWISHIEECVRRQLLATGLQPSTEHAAPWIPDKATDICMRCTQTRFSALTRRHHCRKCGFVVCAECSRERFLLPRLSPKPLRVCSLCFRELAAQKRKEDVEEQGLGSPGPSAYLAGAVCGASSGDDDDSDEDREGSGDGDWPSHVEFYASGVSWSSFHS</sequence>
<dbReference type="EMBL" id="CM043041">
    <property type="protein sequence ID" value="KAI4571667.1"/>
    <property type="molecule type" value="Genomic_DNA"/>
</dbReference>